<protein>
    <submittedName>
        <fullName evidence="1">Uncharacterized protein</fullName>
    </submittedName>
</protein>
<proteinExistence type="predicted"/>
<evidence type="ECO:0000313" key="1">
    <source>
        <dbReference type="EMBL" id="AKE52893.1"/>
    </source>
</evidence>
<dbReference type="HOGENOM" id="CLU_2069954_0_0_6"/>
<name>A0A0F6RD18_9GAMM</name>
<dbReference type="AlphaFoldDB" id="A0A0F6RD18"/>
<gene>
    <name evidence="1" type="ORF">TQ33_1959</name>
</gene>
<dbReference type="STRING" id="914150.TQ33_1959"/>
<dbReference type="RefSeq" id="WP_046561905.1">
    <property type="nucleotide sequence ID" value="NZ_CP010975.1"/>
</dbReference>
<evidence type="ECO:0000313" key="2">
    <source>
        <dbReference type="Proteomes" id="UP000034071"/>
    </source>
</evidence>
<sequence length="118" mass="13862">MFVLRSTHDRALGEIRELGEQVETLNHTLNVKNREIEELGKFKGIAELQSIQSLRETRDELNVKVKEIKFYIKKLIANYKDYRVRIEHSDELKSINTFVQKLDGHGSGKIKKLLKKQR</sequence>
<keyword evidence="2" id="KW-1185">Reference proteome</keyword>
<organism evidence="1 2">
    <name type="scientific">Kangiella geojedonensis</name>
    <dbReference type="NCBI Taxonomy" id="914150"/>
    <lineage>
        <taxon>Bacteria</taxon>
        <taxon>Pseudomonadati</taxon>
        <taxon>Pseudomonadota</taxon>
        <taxon>Gammaproteobacteria</taxon>
        <taxon>Kangiellales</taxon>
        <taxon>Kangiellaceae</taxon>
        <taxon>Kangiella</taxon>
    </lineage>
</organism>
<reference evidence="1 2" key="1">
    <citation type="submission" date="2015-02" db="EMBL/GenBank/DDBJ databases">
        <title>Complete genome sequence of Kangiella geojedonensis strain YCS-5T.</title>
        <authorList>
            <person name="Kim K.M."/>
        </authorList>
    </citation>
    <scope>NUCLEOTIDE SEQUENCE [LARGE SCALE GENOMIC DNA]</scope>
    <source>
        <strain evidence="1 2">YCS-5</strain>
    </source>
</reference>
<dbReference type="EMBL" id="CP010975">
    <property type="protein sequence ID" value="AKE52893.1"/>
    <property type="molecule type" value="Genomic_DNA"/>
</dbReference>
<dbReference type="Proteomes" id="UP000034071">
    <property type="component" value="Chromosome"/>
</dbReference>
<accession>A0A0F6RD18</accession>
<dbReference type="KEGG" id="kge:TQ33_1959"/>